<reference evidence="3" key="1">
    <citation type="submission" date="2017-06" db="EMBL/GenBank/DDBJ databases">
        <authorList>
            <person name="Varghese N."/>
            <person name="Submissions S."/>
        </authorList>
    </citation>
    <scope>NUCLEOTIDE SEQUENCE [LARGE SCALE GENOMIC DNA]</scope>
    <source>
        <strain evidence="3">LNB2</strain>
    </source>
</reference>
<evidence type="ECO:0000256" key="1">
    <source>
        <dbReference type="SAM" id="Phobius"/>
    </source>
</evidence>
<evidence type="ECO:0000313" key="2">
    <source>
        <dbReference type="EMBL" id="SNT04595.1"/>
    </source>
</evidence>
<keyword evidence="1" id="KW-0472">Membrane</keyword>
<dbReference type="Proteomes" id="UP000198281">
    <property type="component" value="Unassembled WGS sequence"/>
</dbReference>
<sequence length="138" mass="14809">MAERRPVNTSTHLLIVAIALAALIAIALLGRWGGARTASGGMTSIPRAATIPNIAGRWSDSDGYDYVVEQQGATFTYAQSKKGVAVGGGRGRIDGRQLRYDFTGDWQAVCEGHVLPDSRTIRGRCEAGKTAWSFQAKR</sequence>
<evidence type="ECO:0000313" key="3">
    <source>
        <dbReference type="Proteomes" id="UP000198281"/>
    </source>
</evidence>
<protein>
    <submittedName>
        <fullName evidence="2">Uncharacterized protein</fullName>
    </submittedName>
</protein>
<proteinExistence type="predicted"/>
<keyword evidence="1" id="KW-0812">Transmembrane</keyword>
<accession>A0A239JFJ4</accession>
<dbReference type="RefSeq" id="WP_089220984.1">
    <property type="nucleotide sequence ID" value="NZ_FZOS01000034.1"/>
</dbReference>
<dbReference type="AlphaFoldDB" id="A0A239JFJ4"/>
<gene>
    <name evidence="2" type="ORF">SAMN06295912_13413</name>
</gene>
<keyword evidence="1" id="KW-1133">Transmembrane helix</keyword>
<dbReference type="EMBL" id="FZOS01000034">
    <property type="protein sequence ID" value="SNT04595.1"/>
    <property type="molecule type" value="Genomic_DNA"/>
</dbReference>
<organism evidence="2 3">
    <name type="scientific">Edaphosphingomonas laterariae</name>
    <dbReference type="NCBI Taxonomy" id="861865"/>
    <lineage>
        <taxon>Bacteria</taxon>
        <taxon>Pseudomonadati</taxon>
        <taxon>Pseudomonadota</taxon>
        <taxon>Alphaproteobacteria</taxon>
        <taxon>Sphingomonadales</taxon>
        <taxon>Rhizorhabdaceae</taxon>
        <taxon>Edaphosphingomonas</taxon>
    </lineage>
</organism>
<dbReference type="OrthoDB" id="9996135at2"/>
<keyword evidence="3" id="KW-1185">Reference proteome</keyword>
<feature type="transmembrane region" description="Helical" evidence="1">
    <location>
        <begin position="12"/>
        <end position="32"/>
    </location>
</feature>
<name>A0A239JFJ4_9SPHN</name>